<evidence type="ECO:0000313" key="10">
    <source>
        <dbReference type="Proteomes" id="UP000304951"/>
    </source>
</evidence>
<dbReference type="PANTHER" id="PTHR33048:SF96">
    <property type="entry name" value="INTEGRAL MEMBRANE PROTEIN"/>
    <property type="match status" value="1"/>
</dbReference>
<evidence type="ECO:0000256" key="4">
    <source>
        <dbReference type="ARBA" id="ARBA00023136"/>
    </source>
</evidence>
<evidence type="ECO:0000256" key="5">
    <source>
        <dbReference type="ARBA" id="ARBA00038359"/>
    </source>
</evidence>
<comment type="caution">
    <text evidence="9">The sequence shown here is derived from an EMBL/GenBank/DDBJ whole genome shotgun (WGS) entry which is preliminary data.</text>
</comment>
<dbReference type="InterPro" id="IPR052337">
    <property type="entry name" value="SAT4-like"/>
</dbReference>
<feature type="compositionally biased region" description="Basic and acidic residues" evidence="6">
    <location>
        <begin position="363"/>
        <end position="377"/>
    </location>
</feature>
<feature type="compositionally biased region" description="Basic and acidic residues" evidence="6">
    <location>
        <begin position="316"/>
        <end position="345"/>
    </location>
</feature>
<feature type="transmembrane region" description="Helical" evidence="7">
    <location>
        <begin position="275"/>
        <end position="298"/>
    </location>
</feature>
<dbReference type="EMBL" id="QZAF01000825">
    <property type="protein sequence ID" value="THV64583.1"/>
    <property type="molecule type" value="Genomic_DNA"/>
</dbReference>
<evidence type="ECO:0000256" key="7">
    <source>
        <dbReference type="SAM" id="Phobius"/>
    </source>
</evidence>
<feature type="domain" description="Rhodopsin" evidence="8">
    <location>
        <begin position="41"/>
        <end position="299"/>
    </location>
</feature>
<feature type="transmembrane region" description="Helical" evidence="7">
    <location>
        <begin position="146"/>
        <end position="168"/>
    </location>
</feature>
<dbReference type="Pfam" id="PF20684">
    <property type="entry name" value="Fung_rhodopsin"/>
    <property type="match status" value="1"/>
</dbReference>
<feature type="transmembrane region" description="Helical" evidence="7">
    <location>
        <begin position="116"/>
        <end position="140"/>
    </location>
</feature>
<proteinExistence type="inferred from homology"/>
<protein>
    <recommendedName>
        <fullName evidence="8">Rhodopsin domain-containing protein</fullName>
    </recommendedName>
</protein>
<comment type="similarity">
    <text evidence="5">Belongs to the SAT4 family.</text>
</comment>
<evidence type="ECO:0000256" key="2">
    <source>
        <dbReference type="ARBA" id="ARBA00022692"/>
    </source>
</evidence>
<accession>A0A4V4HYE3</accession>
<feature type="transmembrane region" description="Helical" evidence="7">
    <location>
        <begin position="235"/>
        <end position="255"/>
    </location>
</feature>
<evidence type="ECO:0000259" key="8">
    <source>
        <dbReference type="Pfam" id="PF20684"/>
    </source>
</evidence>
<evidence type="ECO:0000256" key="1">
    <source>
        <dbReference type="ARBA" id="ARBA00004141"/>
    </source>
</evidence>
<evidence type="ECO:0000256" key="3">
    <source>
        <dbReference type="ARBA" id="ARBA00022989"/>
    </source>
</evidence>
<dbReference type="Proteomes" id="UP000304951">
    <property type="component" value="Unassembled WGS sequence"/>
</dbReference>
<feature type="transmembrane region" description="Helical" evidence="7">
    <location>
        <begin position="200"/>
        <end position="223"/>
    </location>
</feature>
<keyword evidence="4 7" id="KW-0472">Membrane</keyword>
<dbReference type="InterPro" id="IPR049326">
    <property type="entry name" value="Rhodopsin_dom_fungi"/>
</dbReference>
<keyword evidence="3 7" id="KW-1133">Transmembrane helix</keyword>
<feature type="transmembrane region" description="Helical" evidence="7">
    <location>
        <begin position="24"/>
        <end position="45"/>
    </location>
</feature>
<feature type="region of interest" description="Disordered" evidence="6">
    <location>
        <begin position="308"/>
        <end position="377"/>
    </location>
</feature>
<evidence type="ECO:0000313" key="9">
    <source>
        <dbReference type="EMBL" id="THV64583.1"/>
    </source>
</evidence>
<keyword evidence="2 7" id="KW-0812">Transmembrane</keyword>
<reference evidence="9 10" key="1">
    <citation type="submission" date="2018-10" db="EMBL/GenBank/DDBJ databases">
        <title>Fifty Aureobasidium pullulans genomes reveal a recombining polyextremotolerant generalist.</title>
        <authorList>
            <person name="Gostincar C."/>
            <person name="Turk M."/>
            <person name="Zajc J."/>
            <person name="Gunde-Cimerman N."/>
        </authorList>
    </citation>
    <scope>NUCLEOTIDE SEQUENCE [LARGE SCALE GENOMIC DNA]</scope>
    <source>
        <strain evidence="9 10">EXF-11900</strain>
    </source>
</reference>
<feature type="transmembrane region" description="Helical" evidence="7">
    <location>
        <begin position="175"/>
        <end position="194"/>
    </location>
</feature>
<dbReference type="AlphaFoldDB" id="A0A4V4HYE3"/>
<evidence type="ECO:0000256" key="6">
    <source>
        <dbReference type="SAM" id="MobiDB-lite"/>
    </source>
</evidence>
<dbReference type="PANTHER" id="PTHR33048">
    <property type="entry name" value="PTH11-LIKE INTEGRAL MEMBRANE PROTEIN (AFU_ORTHOLOGUE AFUA_5G11245)"/>
    <property type="match status" value="1"/>
</dbReference>
<dbReference type="GO" id="GO:0016020">
    <property type="term" value="C:membrane"/>
    <property type="evidence" value="ECO:0007669"/>
    <property type="project" value="UniProtKB-SubCell"/>
</dbReference>
<comment type="subcellular location">
    <subcellularLocation>
        <location evidence="1">Membrane</location>
        <topology evidence="1">Multi-pass membrane protein</topology>
    </subcellularLocation>
</comment>
<gene>
    <name evidence="9" type="ORF">D6D28_09796</name>
</gene>
<name>A0A4V4HYE3_AURPU</name>
<organism evidence="9 10">
    <name type="scientific">Aureobasidium pullulans</name>
    <name type="common">Black yeast</name>
    <name type="synonym">Pullularia pullulans</name>
    <dbReference type="NCBI Taxonomy" id="5580"/>
    <lineage>
        <taxon>Eukaryota</taxon>
        <taxon>Fungi</taxon>
        <taxon>Dikarya</taxon>
        <taxon>Ascomycota</taxon>
        <taxon>Pezizomycotina</taxon>
        <taxon>Dothideomycetes</taxon>
        <taxon>Dothideomycetidae</taxon>
        <taxon>Dothideales</taxon>
        <taxon>Saccotheciaceae</taxon>
        <taxon>Aureobasidium</taxon>
    </lineage>
</organism>
<sequence length="377" mass="41926">MALLEDAHGEISVGALKGSTAADLYRFSIPLMVLTSLFLGLRVYVRGYMTKTFGIEDWLIIPAYVGLPLPYRDLPLTPIGVVHGTLYLCDCHRPMVVERGRHGALSQDYQGRALRCLFPLTVLFIVDQIFIKLSVAAYFYRICEGWQRYVIVGSVTIFSLFNFAFLFVSLFQCGIPTVINLLTASTTGACISWPRIVKPLLYVGVSLNAACDWVFVLACLPVLSKLRRMPTSEMLCVCFLIFLATGASVLSLVRIRYLPAGGTDVLLLKHNDDFAVLSFVEAGTAIITVCMATLHPLFQAFARKRGSSRYPATSSPRRDDSEQTPSEKKRSEPSSEEWSTEHSDIGRIGVLPTIYDSEIGTMTEREPPRHYTDGWNG</sequence>